<sequence>MDEYVGIPREHPESYHSFMYKHFFSHVDIDPANINILNGNAPDLEEECIAYEEKIKRAGGIELFLGGIGPDGHIAFNEPGSSLRSRTRVKTLAYETIIANSRFFGNDLNKVPKMALTVGVQTVMDAREVVIIITGAHKALALQKTIEGGVNHMWTLSSLQMHPYALIVVDEDATLELQVKTVKYFKSIEQVALSQGFGQDLPSAELTLRKRDSVLEKMDSPKSPTSKSFLAPAKPQLTRSVTPDLVPDSMHTRLPEPAAKGMALDGLEPKDLPLQAMHERVDSAQAQV</sequence>
<name>A0AAJ0DDA2_9PEZI</name>
<dbReference type="InterPro" id="IPR018321">
    <property type="entry name" value="Glucosamine6P_isomerase_CS"/>
</dbReference>
<evidence type="ECO:0000259" key="6">
    <source>
        <dbReference type="Pfam" id="PF01182"/>
    </source>
</evidence>
<dbReference type="PROSITE" id="PS01161">
    <property type="entry name" value="GLC_GALNAC_ISOMERASE"/>
    <property type="match status" value="1"/>
</dbReference>
<dbReference type="PANTHER" id="PTHR11280">
    <property type="entry name" value="GLUCOSAMINE-6-PHOSPHATE ISOMERASE"/>
    <property type="match status" value="1"/>
</dbReference>
<evidence type="ECO:0000313" key="8">
    <source>
        <dbReference type="Proteomes" id="UP001271007"/>
    </source>
</evidence>
<evidence type="ECO:0000256" key="5">
    <source>
        <dbReference type="SAM" id="MobiDB-lite"/>
    </source>
</evidence>
<proteinExistence type="inferred from homology"/>
<dbReference type="GO" id="GO:0019262">
    <property type="term" value="P:N-acetylneuraminate catabolic process"/>
    <property type="evidence" value="ECO:0007669"/>
    <property type="project" value="TreeGrafter"/>
</dbReference>
<dbReference type="Proteomes" id="UP001271007">
    <property type="component" value="Unassembled WGS sequence"/>
</dbReference>
<keyword evidence="3 4" id="KW-0378">Hydrolase</keyword>
<comment type="catalytic activity">
    <reaction evidence="1 4">
        <text>alpha-D-glucosamine 6-phosphate + H2O = beta-D-fructose 6-phosphate + NH4(+)</text>
        <dbReference type="Rhea" id="RHEA:12172"/>
        <dbReference type="ChEBI" id="CHEBI:15377"/>
        <dbReference type="ChEBI" id="CHEBI:28938"/>
        <dbReference type="ChEBI" id="CHEBI:57634"/>
        <dbReference type="ChEBI" id="CHEBI:75989"/>
        <dbReference type="EC" id="3.5.99.6"/>
    </reaction>
</comment>
<keyword evidence="4" id="KW-0119">Carbohydrate metabolism</keyword>
<dbReference type="GO" id="GO:0006043">
    <property type="term" value="P:glucosamine catabolic process"/>
    <property type="evidence" value="ECO:0007669"/>
    <property type="project" value="TreeGrafter"/>
</dbReference>
<organism evidence="7 8">
    <name type="scientific">Extremus antarcticus</name>
    <dbReference type="NCBI Taxonomy" id="702011"/>
    <lineage>
        <taxon>Eukaryota</taxon>
        <taxon>Fungi</taxon>
        <taxon>Dikarya</taxon>
        <taxon>Ascomycota</taxon>
        <taxon>Pezizomycotina</taxon>
        <taxon>Dothideomycetes</taxon>
        <taxon>Dothideomycetidae</taxon>
        <taxon>Mycosphaerellales</taxon>
        <taxon>Extremaceae</taxon>
        <taxon>Extremus</taxon>
    </lineage>
</organism>
<dbReference type="GO" id="GO:0042802">
    <property type="term" value="F:identical protein binding"/>
    <property type="evidence" value="ECO:0007669"/>
    <property type="project" value="TreeGrafter"/>
</dbReference>
<evidence type="ECO:0000256" key="2">
    <source>
        <dbReference type="ARBA" id="ARBA00005526"/>
    </source>
</evidence>
<reference evidence="7" key="1">
    <citation type="submission" date="2023-04" db="EMBL/GenBank/DDBJ databases">
        <title>Black Yeasts Isolated from many extreme environments.</title>
        <authorList>
            <person name="Coleine C."/>
            <person name="Stajich J.E."/>
            <person name="Selbmann L."/>
        </authorList>
    </citation>
    <scope>NUCLEOTIDE SEQUENCE</scope>
    <source>
        <strain evidence="7">CCFEE 5312</strain>
    </source>
</reference>
<dbReference type="AlphaFoldDB" id="A0AAJ0DDA2"/>
<dbReference type="NCBIfam" id="TIGR00502">
    <property type="entry name" value="nagB"/>
    <property type="match status" value="1"/>
</dbReference>
<dbReference type="SUPFAM" id="SSF100950">
    <property type="entry name" value="NagB/RpiA/CoA transferase-like"/>
    <property type="match status" value="1"/>
</dbReference>
<feature type="region of interest" description="Disordered" evidence="5">
    <location>
        <begin position="216"/>
        <end position="288"/>
    </location>
</feature>
<dbReference type="CDD" id="cd01399">
    <property type="entry name" value="GlcN6P_deaminase"/>
    <property type="match status" value="1"/>
</dbReference>
<keyword evidence="7" id="KW-0413">Isomerase</keyword>
<feature type="domain" description="Glucosamine/galactosamine-6-phosphate isomerase" evidence="6">
    <location>
        <begin position="7"/>
        <end position="154"/>
    </location>
</feature>
<gene>
    <name evidence="7" type="primary">NAG1_2</name>
    <name evidence="7" type="ORF">LTR09_010528</name>
</gene>
<accession>A0AAJ0DDA2</accession>
<dbReference type="EMBL" id="JAWDJX010000053">
    <property type="protein sequence ID" value="KAK3048013.1"/>
    <property type="molecule type" value="Genomic_DNA"/>
</dbReference>
<dbReference type="GO" id="GO:0004342">
    <property type="term" value="F:glucosamine-6-phosphate deaminase activity"/>
    <property type="evidence" value="ECO:0007669"/>
    <property type="project" value="UniProtKB-UniRule"/>
</dbReference>
<dbReference type="Pfam" id="PF01182">
    <property type="entry name" value="Glucosamine_iso"/>
    <property type="match status" value="1"/>
</dbReference>
<dbReference type="InterPro" id="IPR006148">
    <property type="entry name" value="Glc/Gal-6P_isomerase"/>
</dbReference>
<dbReference type="GO" id="GO:0006046">
    <property type="term" value="P:N-acetylglucosamine catabolic process"/>
    <property type="evidence" value="ECO:0007669"/>
    <property type="project" value="TreeGrafter"/>
</dbReference>
<evidence type="ECO:0000256" key="1">
    <source>
        <dbReference type="ARBA" id="ARBA00000644"/>
    </source>
</evidence>
<protein>
    <recommendedName>
        <fullName evidence="4">Glucosamine-6-phosphate isomerase</fullName>
        <ecNumber evidence="4">3.5.99.6</ecNumber>
    </recommendedName>
    <alternativeName>
        <fullName evidence="4">Glucosamine-6-phosphate isomerase</fullName>
    </alternativeName>
</protein>
<comment type="similarity">
    <text evidence="2 4">Belongs to the glucosamine/galactosamine-6-phosphate isomerase family.</text>
</comment>
<keyword evidence="8" id="KW-1185">Reference proteome</keyword>
<dbReference type="GO" id="GO:0016853">
    <property type="term" value="F:isomerase activity"/>
    <property type="evidence" value="ECO:0007669"/>
    <property type="project" value="UniProtKB-KW"/>
</dbReference>
<dbReference type="Gene3D" id="3.40.50.1360">
    <property type="match status" value="1"/>
</dbReference>
<dbReference type="EC" id="3.5.99.6" evidence="4"/>
<evidence type="ECO:0000256" key="4">
    <source>
        <dbReference type="RuleBase" id="RU361197"/>
    </source>
</evidence>
<dbReference type="PANTHER" id="PTHR11280:SF5">
    <property type="entry name" value="GLUCOSAMINE-6-PHOSPHATE ISOMERASE"/>
    <property type="match status" value="1"/>
</dbReference>
<comment type="caution">
    <text evidence="7">The sequence shown here is derived from an EMBL/GenBank/DDBJ whole genome shotgun (WGS) entry which is preliminary data.</text>
</comment>
<dbReference type="GO" id="GO:0005975">
    <property type="term" value="P:carbohydrate metabolic process"/>
    <property type="evidence" value="ECO:0007669"/>
    <property type="project" value="InterPro"/>
</dbReference>
<dbReference type="InterPro" id="IPR004547">
    <property type="entry name" value="Glucosamine6P_isomerase"/>
</dbReference>
<dbReference type="GO" id="GO:0005737">
    <property type="term" value="C:cytoplasm"/>
    <property type="evidence" value="ECO:0007669"/>
    <property type="project" value="TreeGrafter"/>
</dbReference>
<dbReference type="InterPro" id="IPR037171">
    <property type="entry name" value="NagB/RpiA_transferase-like"/>
</dbReference>
<feature type="compositionally biased region" description="Basic and acidic residues" evidence="5">
    <location>
        <begin position="267"/>
        <end position="282"/>
    </location>
</feature>
<evidence type="ECO:0000313" key="7">
    <source>
        <dbReference type="EMBL" id="KAK3048013.1"/>
    </source>
</evidence>
<evidence type="ECO:0000256" key="3">
    <source>
        <dbReference type="ARBA" id="ARBA00022801"/>
    </source>
</evidence>